<evidence type="ECO:0000313" key="2">
    <source>
        <dbReference type="Proteomes" id="UP000631670"/>
    </source>
</evidence>
<gene>
    <name evidence="1" type="ORF">H4696_003700</name>
</gene>
<sequence length="75" mass="8320">MEEQAALEAASRRRIANVSRSLADARSAADDDVVRVQAARLEHAFDLALRFTLGEGEPKLGRKAIPRPRKALPRR</sequence>
<keyword evidence="2" id="KW-1185">Reference proteome</keyword>
<comment type="caution">
    <text evidence="1">The sequence shown here is derived from an EMBL/GenBank/DDBJ whole genome shotgun (WGS) entry which is preliminary data.</text>
</comment>
<dbReference type="EMBL" id="JADBEG010000001">
    <property type="protein sequence ID" value="MBE1496600.1"/>
    <property type="molecule type" value="Genomic_DNA"/>
</dbReference>
<name>A0ABR9I099_9PSEU</name>
<proteinExistence type="predicted"/>
<organism evidence="1 2">
    <name type="scientific">Amycolatopsis lexingtonensis</name>
    <dbReference type="NCBI Taxonomy" id="218822"/>
    <lineage>
        <taxon>Bacteria</taxon>
        <taxon>Bacillati</taxon>
        <taxon>Actinomycetota</taxon>
        <taxon>Actinomycetes</taxon>
        <taxon>Pseudonocardiales</taxon>
        <taxon>Pseudonocardiaceae</taxon>
        <taxon>Amycolatopsis</taxon>
    </lineage>
</organism>
<accession>A0ABR9I099</accession>
<dbReference type="Proteomes" id="UP000631670">
    <property type="component" value="Unassembled WGS sequence"/>
</dbReference>
<protein>
    <submittedName>
        <fullName evidence="1">Uncharacterized protein</fullName>
    </submittedName>
</protein>
<dbReference type="RefSeq" id="WP_086862720.1">
    <property type="nucleotide sequence ID" value="NZ_JADBEG010000001.1"/>
</dbReference>
<evidence type="ECO:0000313" key="1">
    <source>
        <dbReference type="EMBL" id="MBE1496600.1"/>
    </source>
</evidence>
<reference evidence="1 2" key="1">
    <citation type="submission" date="2020-10" db="EMBL/GenBank/DDBJ databases">
        <title>Sequencing the genomes of 1000 actinobacteria strains.</title>
        <authorList>
            <person name="Klenk H.-P."/>
        </authorList>
    </citation>
    <scope>NUCLEOTIDE SEQUENCE [LARGE SCALE GENOMIC DNA]</scope>
    <source>
        <strain evidence="1 2">DSM 44653</strain>
    </source>
</reference>